<evidence type="ECO:0000256" key="1">
    <source>
        <dbReference type="ARBA" id="ARBA00009369"/>
    </source>
</evidence>
<dbReference type="InterPro" id="IPR007221">
    <property type="entry name" value="MreC"/>
</dbReference>
<evidence type="ECO:0000256" key="2">
    <source>
        <dbReference type="ARBA" id="ARBA00013855"/>
    </source>
</evidence>
<accession>A0A857DLK4</accession>
<dbReference type="InterPro" id="IPR042177">
    <property type="entry name" value="Cell/Rod_1"/>
</dbReference>
<dbReference type="Proteomes" id="UP000430508">
    <property type="component" value="Chromosome"/>
</dbReference>
<dbReference type="Pfam" id="PF04085">
    <property type="entry name" value="MreC"/>
    <property type="match status" value="1"/>
</dbReference>
<proteinExistence type="inferred from homology"/>
<dbReference type="GO" id="GO:0008360">
    <property type="term" value="P:regulation of cell shape"/>
    <property type="evidence" value="ECO:0007669"/>
    <property type="project" value="UniProtKB-KW"/>
</dbReference>
<keyword evidence="3 5" id="KW-0133">Cell shape</keyword>
<dbReference type="InterPro" id="IPR055342">
    <property type="entry name" value="MreC_beta-barrel_core"/>
</dbReference>
<dbReference type="NCBIfam" id="TIGR00219">
    <property type="entry name" value="mreC"/>
    <property type="match status" value="1"/>
</dbReference>
<gene>
    <name evidence="8" type="primary">mreC</name>
    <name evidence="8" type="ORF">GQ588_12925</name>
</gene>
<comment type="function">
    <text evidence="5">Involved in formation and maintenance of cell shape.</text>
</comment>
<keyword evidence="6" id="KW-0175">Coiled coil</keyword>
<evidence type="ECO:0000256" key="5">
    <source>
        <dbReference type="PIRNR" id="PIRNR038471"/>
    </source>
</evidence>
<evidence type="ECO:0000313" key="9">
    <source>
        <dbReference type="Proteomes" id="UP000430508"/>
    </source>
</evidence>
<dbReference type="Gene3D" id="2.40.10.340">
    <property type="entry name" value="Rod shape-determining protein MreC, domain 1"/>
    <property type="match status" value="1"/>
</dbReference>
<dbReference type="PANTHER" id="PTHR34138">
    <property type="entry name" value="CELL SHAPE-DETERMINING PROTEIN MREC"/>
    <property type="match status" value="1"/>
</dbReference>
<dbReference type="PIRSF" id="PIRSF038471">
    <property type="entry name" value="MreC"/>
    <property type="match status" value="1"/>
</dbReference>
<dbReference type="EMBL" id="CP046996">
    <property type="protein sequence ID" value="QHA01478.1"/>
    <property type="molecule type" value="Genomic_DNA"/>
</dbReference>
<protein>
    <recommendedName>
        <fullName evidence="2 5">Cell shape-determining protein MreC</fullName>
    </recommendedName>
    <alternativeName>
        <fullName evidence="4 5">Cell shape protein MreC</fullName>
    </alternativeName>
</protein>
<comment type="similarity">
    <text evidence="1 5">Belongs to the MreC family.</text>
</comment>
<evidence type="ECO:0000313" key="8">
    <source>
        <dbReference type="EMBL" id="QHA01478.1"/>
    </source>
</evidence>
<dbReference type="Gene3D" id="2.40.10.350">
    <property type="entry name" value="Rod shape-determining protein MreC, domain 2"/>
    <property type="match status" value="1"/>
</dbReference>
<evidence type="ECO:0000256" key="4">
    <source>
        <dbReference type="ARBA" id="ARBA00032089"/>
    </source>
</evidence>
<dbReference type="PANTHER" id="PTHR34138:SF1">
    <property type="entry name" value="CELL SHAPE-DETERMINING PROTEIN MREC"/>
    <property type="match status" value="1"/>
</dbReference>
<dbReference type="InterPro" id="IPR042175">
    <property type="entry name" value="Cell/Rod_MreC_2"/>
</dbReference>
<evidence type="ECO:0000256" key="3">
    <source>
        <dbReference type="ARBA" id="ARBA00022960"/>
    </source>
</evidence>
<dbReference type="AlphaFoldDB" id="A0A857DLK4"/>
<dbReference type="RefSeq" id="WP_025206118.1">
    <property type="nucleotide sequence ID" value="NZ_CP046996.1"/>
</dbReference>
<dbReference type="GO" id="GO:0005886">
    <property type="term" value="C:plasma membrane"/>
    <property type="evidence" value="ECO:0007669"/>
    <property type="project" value="TreeGrafter"/>
</dbReference>
<organism evidence="8 9">
    <name type="scientific">Dehalobacter restrictus</name>
    <dbReference type="NCBI Taxonomy" id="55583"/>
    <lineage>
        <taxon>Bacteria</taxon>
        <taxon>Bacillati</taxon>
        <taxon>Bacillota</taxon>
        <taxon>Clostridia</taxon>
        <taxon>Eubacteriales</taxon>
        <taxon>Desulfitobacteriaceae</taxon>
        <taxon>Dehalobacter</taxon>
    </lineage>
</organism>
<evidence type="ECO:0000259" key="7">
    <source>
        <dbReference type="Pfam" id="PF04085"/>
    </source>
</evidence>
<reference evidence="8 9" key="1">
    <citation type="submission" date="2019-12" db="EMBL/GenBank/DDBJ databases">
        <title>Sequence classification of anaerobic respiratory reductive dehalogenases: First we see many, then we see few.</title>
        <authorList>
            <person name="Molenda O."/>
            <person name="Puentes Jacome L.A."/>
            <person name="Cao X."/>
            <person name="Nesbo C.L."/>
            <person name="Tang S."/>
            <person name="Morson N."/>
            <person name="Patron J."/>
            <person name="Lomheim L."/>
            <person name="Wishart D.S."/>
            <person name="Edwards E.A."/>
        </authorList>
    </citation>
    <scope>NUCLEOTIDE SEQUENCE [LARGE SCALE GENOMIC DNA]</scope>
    <source>
        <strain evidence="8 9">12DCA</strain>
    </source>
</reference>
<feature type="coiled-coil region" evidence="6">
    <location>
        <begin position="70"/>
        <end position="97"/>
    </location>
</feature>
<sequence length="288" mass="31214">MGKKINPMGIAVLVFAVLLITLTTIHLTGLGSQSPNPVGNAMQRVLSPIESAIWNLGDGIKDNFRAIFSFRTVKAENEELRKQVETLTGDNLQLKQQVLAALRYQELDAVFQSPSLESYEKIGATIINRNPSAWYQTVTVNKGSDHGVKVDDPVVANLGLVGKVISVTPKTSDVLLLLDGEGQVGAFARGNKGEAIFGIVKGTYKKNTRLNSSGELEMNFRQDDEVNAGDLVYTSGLGEVYPKDIPIGVVTEIKIDAKGLLKVAAIEPIVDFDSLEEVYVVSIPEDSR</sequence>
<evidence type="ECO:0000256" key="6">
    <source>
        <dbReference type="SAM" id="Coils"/>
    </source>
</evidence>
<name>A0A857DLK4_9FIRM</name>
<feature type="domain" description="Rod shape-determining protein MreC beta-barrel core" evidence="7">
    <location>
        <begin position="126"/>
        <end position="281"/>
    </location>
</feature>